<dbReference type="CDD" id="cd05162">
    <property type="entry name" value="PWWP"/>
    <property type="match status" value="1"/>
</dbReference>
<protein>
    <recommendedName>
        <fullName evidence="1">PWWP domain-containing protein</fullName>
    </recommendedName>
</protein>
<feature type="domain" description="PWWP" evidence="1">
    <location>
        <begin position="15"/>
        <end position="70"/>
    </location>
</feature>
<dbReference type="PANTHER" id="PTHR33697">
    <property type="entry name" value="T17B22.17 PROTEIN-RELATED"/>
    <property type="match status" value="1"/>
</dbReference>
<accession>A0A328DL59</accession>
<reference evidence="2 3" key="1">
    <citation type="submission" date="2018-06" db="EMBL/GenBank/DDBJ databases">
        <title>The Genome of Cuscuta australis (Dodder) Provides Insight into the Evolution of Plant Parasitism.</title>
        <authorList>
            <person name="Liu H."/>
        </authorList>
    </citation>
    <scope>NUCLEOTIDE SEQUENCE [LARGE SCALE GENOMIC DNA]</scope>
    <source>
        <strain evidence="3">cv. Yunnan</strain>
        <tissue evidence="2">Vines</tissue>
    </source>
</reference>
<dbReference type="InterPro" id="IPR044679">
    <property type="entry name" value="PWWP2-like"/>
</dbReference>
<dbReference type="SUPFAM" id="SSF63748">
    <property type="entry name" value="Tudor/PWWP/MBT"/>
    <property type="match status" value="1"/>
</dbReference>
<organism evidence="2 3">
    <name type="scientific">Cuscuta australis</name>
    <dbReference type="NCBI Taxonomy" id="267555"/>
    <lineage>
        <taxon>Eukaryota</taxon>
        <taxon>Viridiplantae</taxon>
        <taxon>Streptophyta</taxon>
        <taxon>Embryophyta</taxon>
        <taxon>Tracheophyta</taxon>
        <taxon>Spermatophyta</taxon>
        <taxon>Magnoliopsida</taxon>
        <taxon>eudicotyledons</taxon>
        <taxon>Gunneridae</taxon>
        <taxon>Pentapetalae</taxon>
        <taxon>asterids</taxon>
        <taxon>lamiids</taxon>
        <taxon>Solanales</taxon>
        <taxon>Convolvulaceae</taxon>
        <taxon>Cuscuteae</taxon>
        <taxon>Cuscuta</taxon>
        <taxon>Cuscuta subgen. Grammica</taxon>
        <taxon>Cuscuta sect. Cleistogrammica</taxon>
    </lineage>
</organism>
<sequence>MGSSKMEQGMVGCGVGSIVWVRRRNGSWWPGKILGVDQLSASHVMSPRSGTPVKLLGREDASVDWYNLEKSKRVKAFRCGEFNDCIERAEASLGVPLKKREKYARREDAILHALELEKELVGKKYGDINNKIDKSSDDILTREAVTPFLQSENHKGEHFHLTSDADGLSLMGKNIVDILSIAQKENPLSMDDHSRVLLNMRALQDVGLCSVPCEDKFPVSSIGAFLDVPRSNFLIDGSPRDEVIVNGGKENLFAEDRLVIKRHDEHKQLVQVLQNSEKFPVSSYLQPDSSSHFTSVLGDEQSGIVRMKKARCTNLVASESRDVSSSKRIVDLPPQIEILAPNFERNMALQHGVLCEENTSISTECTETDSPESDSQVSDRDVDMTIFSESAASIELQPKYFGRFEAPAEHGSTHSEELDDVSVAHCRPALDYNTVPAGAGISKWKLKGKRNNRNVVRRSFDAFEANRFRTANNMTGRSTSGKGSCGGRSKVTSFLKTSEAPVQQLIINGSKLVDVDLKVQVSYHRQRVPMISLMSKVNNGQAIVGHPIPVEALDENCAFESSLGVADVSPENDSSLQLVWRTARRTAGVRVPRPNIILSSGLDGTKITKPLAATDSSGQKPRMTRKNISRLPRTVKTLSRKTSKRVSLSCNHHHQKKKIRTLSSISTQQKQSDLKQIFQVNGLMKEDTVPTGIACIPVKLVFSRLNGGFAGLPK</sequence>
<dbReference type="InterPro" id="IPR000313">
    <property type="entry name" value="PWWP_dom"/>
</dbReference>
<proteinExistence type="predicted"/>
<evidence type="ECO:0000313" key="2">
    <source>
        <dbReference type="EMBL" id="RAL46324.1"/>
    </source>
</evidence>
<dbReference type="PANTHER" id="PTHR33697:SF2">
    <property type="entry name" value="T17B22.17 PROTEIN"/>
    <property type="match status" value="1"/>
</dbReference>
<evidence type="ECO:0000313" key="3">
    <source>
        <dbReference type="Proteomes" id="UP000249390"/>
    </source>
</evidence>
<dbReference type="AlphaFoldDB" id="A0A328DL59"/>
<keyword evidence="3" id="KW-1185">Reference proteome</keyword>
<dbReference type="EMBL" id="NQVE01000123">
    <property type="protein sequence ID" value="RAL46324.1"/>
    <property type="molecule type" value="Genomic_DNA"/>
</dbReference>
<comment type="caution">
    <text evidence="2">The sequence shown here is derived from an EMBL/GenBank/DDBJ whole genome shotgun (WGS) entry which is preliminary data.</text>
</comment>
<dbReference type="Proteomes" id="UP000249390">
    <property type="component" value="Unassembled WGS sequence"/>
</dbReference>
<name>A0A328DL59_9ASTE</name>
<dbReference type="Gene3D" id="2.30.30.140">
    <property type="match status" value="1"/>
</dbReference>
<evidence type="ECO:0000259" key="1">
    <source>
        <dbReference type="PROSITE" id="PS50812"/>
    </source>
</evidence>
<gene>
    <name evidence="2" type="ORF">DM860_015317</name>
</gene>
<dbReference type="Pfam" id="PF00855">
    <property type="entry name" value="PWWP"/>
    <property type="match status" value="1"/>
</dbReference>
<dbReference type="PROSITE" id="PS50812">
    <property type="entry name" value="PWWP"/>
    <property type="match status" value="1"/>
</dbReference>